<accession>A0ABQ0MYL2</accession>
<dbReference type="Proteomes" id="UP000197068">
    <property type="component" value="Unassembled WGS sequence"/>
</dbReference>
<name>A0ABQ0MYL2_9GAMM</name>
<keyword evidence="2" id="KW-1185">Reference proteome</keyword>
<dbReference type="EMBL" id="BDQM01000034">
    <property type="protein sequence ID" value="GAW97445.1"/>
    <property type="molecule type" value="Genomic_DNA"/>
</dbReference>
<gene>
    <name evidence="1" type="ORF">MTCD1_03072</name>
</gene>
<protein>
    <submittedName>
        <fullName evidence="1">Uncharacterized protein</fullName>
    </submittedName>
</protein>
<dbReference type="RefSeq" id="WP_057180674.1">
    <property type="nucleotide sequence ID" value="NZ_BDQM01000034.1"/>
</dbReference>
<evidence type="ECO:0000313" key="1">
    <source>
        <dbReference type="EMBL" id="GAW97445.1"/>
    </source>
</evidence>
<organism evidence="1 2">
    <name type="scientific">Colwellia marinimaniae</name>
    <dbReference type="NCBI Taxonomy" id="1513592"/>
    <lineage>
        <taxon>Bacteria</taxon>
        <taxon>Pseudomonadati</taxon>
        <taxon>Pseudomonadota</taxon>
        <taxon>Gammaproteobacteria</taxon>
        <taxon>Alteromonadales</taxon>
        <taxon>Colwelliaceae</taxon>
        <taxon>Colwellia</taxon>
    </lineage>
</organism>
<reference evidence="1 2" key="1">
    <citation type="submission" date="2017-06" db="EMBL/GenBank/DDBJ databases">
        <title>Whole Genome Sequences of Colwellia marinimaniae MTCD1.</title>
        <authorList>
            <person name="Kusumoto H."/>
            <person name="Inoue M."/>
            <person name="Tanikawa K."/>
            <person name="Maeji H."/>
            <person name="Cameron J.H."/>
            <person name="Bartlett D.H."/>
        </authorList>
    </citation>
    <scope>NUCLEOTIDE SEQUENCE [LARGE SCALE GENOMIC DNA]</scope>
    <source>
        <strain evidence="1 2">MTCD1</strain>
    </source>
</reference>
<sequence>MPTCTEFAVFEVKHANLARVLALSESLFAEINAEQKNIVAHEILVKTAVAKGPLKEQLKENSVEGVQEVCWHLTWANVAAVEASSSKWSTYPSAAEIERLVGKKLYYGHFVAVIAK</sequence>
<proteinExistence type="predicted"/>
<evidence type="ECO:0000313" key="2">
    <source>
        <dbReference type="Proteomes" id="UP000197068"/>
    </source>
</evidence>
<comment type="caution">
    <text evidence="1">The sequence shown here is derived from an EMBL/GenBank/DDBJ whole genome shotgun (WGS) entry which is preliminary data.</text>
</comment>